<reference evidence="1 2" key="1">
    <citation type="journal article" date="2012" name="J. Bacteriol.">
        <title>Genome Sequence of "Candidatus Mycoplasma haemolamae" Strain Purdue, a Red Blood Cell Pathogen of Alpacas (Vicugna pacos) and Llamas (Lama glama).</title>
        <authorList>
            <person name="Guimaraes A.M."/>
            <person name="Toth B."/>
            <person name="Santos A.P."/>
            <person name="do Nascimento N.C."/>
            <person name="Kritchevsky J.E."/>
            <person name="Messick J.B."/>
        </authorList>
    </citation>
    <scope>NUCLEOTIDE SEQUENCE [LARGE SCALE GENOMIC DNA]</scope>
    <source>
        <strain evidence="1 2">Purdue</strain>
    </source>
</reference>
<name>I7BIM4_MYCHA</name>
<evidence type="ECO:0000313" key="2">
    <source>
        <dbReference type="Proteomes" id="UP000006502"/>
    </source>
</evidence>
<evidence type="ECO:0000313" key="1">
    <source>
        <dbReference type="EMBL" id="AFO51673.1"/>
    </source>
</evidence>
<keyword evidence="2" id="KW-1185">Reference proteome</keyword>
<sequence>MFSALKPIACAFIGTGSLIGVTFGTFKVMETAKRPKYLISKRYCYSNTNLCLVLGPMDNYATKGVWFDQGSGGPWGLRNLDNQSKEVSDGLKQIFSQYPGLENMVKGLIDEYEKKGCTYKLQQTPSVQDVMTCTKENP</sequence>
<accession>I7BIM4</accession>
<dbReference type="HOGENOM" id="CLU_147348_0_0_14"/>
<organism evidence="1 2">
    <name type="scientific">Mycoplasma haematolamae (strain Purdue)</name>
    <dbReference type="NCBI Taxonomy" id="1212765"/>
    <lineage>
        <taxon>Bacteria</taxon>
        <taxon>Bacillati</taxon>
        <taxon>Mycoplasmatota</taxon>
        <taxon>Mollicutes</taxon>
        <taxon>Mycoplasmataceae</taxon>
        <taxon>Mycoplasma</taxon>
    </lineage>
</organism>
<dbReference type="Proteomes" id="UP000006502">
    <property type="component" value="Chromosome"/>
</dbReference>
<dbReference type="PATRIC" id="fig|1212765.3.peg.112"/>
<reference evidence="2" key="2">
    <citation type="submission" date="2012-07" db="EMBL/GenBank/DDBJ databases">
        <title>Complete genome sequence of 'Candidatus Mycoplasma haemolamae'.</title>
        <authorList>
            <person name="Guimaraes A.M.S."/>
            <person name="Toth B."/>
            <person name="Santos A.P."/>
            <person name="Nascimento N.C."/>
            <person name="Sojka J.E."/>
            <person name="Messick J.B."/>
        </authorList>
    </citation>
    <scope>NUCLEOTIDE SEQUENCE [LARGE SCALE GENOMIC DNA]</scope>
    <source>
        <strain evidence="2">Purdue</strain>
    </source>
</reference>
<protein>
    <submittedName>
        <fullName evidence="1">Uncharacterized protein</fullName>
    </submittedName>
</protein>
<gene>
    <name evidence="1" type="ordered locus">MHLP_00465</name>
</gene>
<dbReference type="AlphaFoldDB" id="I7BIM4"/>
<proteinExistence type="predicted"/>
<dbReference type="EMBL" id="CP003731">
    <property type="protein sequence ID" value="AFO51673.1"/>
    <property type="molecule type" value="Genomic_DNA"/>
</dbReference>
<dbReference type="KEGG" id="mhl:MHLP_00465"/>